<comment type="function">
    <text evidence="2">Hydrolyzes RNA 2',3'-cyclic phosphodiester to an RNA 2'-phosphomonoester.</text>
</comment>
<accession>A0A6I4U4H9</accession>
<evidence type="ECO:0000313" key="4">
    <source>
        <dbReference type="Proteomes" id="UP000429229"/>
    </source>
</evidence>
<dbReference type="Proteomes" id="UP000429229">
    <property type="component" value="Unassembled WGS sequence"/>
</dbReference>
<dbReference type="NCBIfam" id="TIGR02258">
    <property type="entry name" value="2_5_ligase"/>
    <property type="match status" value="1"/>
</dbReference>
<comment type="caution">
    <text evidence="3">The sequence shown here is derived from an EMBL/GenBank/DDBJ whole genome shotgun (WGS) entry which is preliminary data.</text>
</comment>
<keyword evidence="1 2" id="KW-0378">Hydrolase</keyword>
<dbReference type="AlphaFoldDB" id="A0A6I4U4H9"/>
<dbReference type="SUPFAM" id="SSF55144">
    <property type="entry name" value="LigT-like"/>
    <property type="match status" value="1"/>
</dbReference>
<evidence type="ECO:0000313" key="3">
    <source>
        <dbReference type="EMBL" id="MXP09835.1"/>
    </source>
</evidence>
<name>A0A6I4U4H9_9SPHN</name>
<feature type="active site" description="Proton acceptor" evidence="2">
    <location>
        <position position="121"/>
    </location>
</feature>
<dbReference type="GO" id="GO:0008664">
    <property type="term" value="F:RNA 2',3'-cyclic 3'-phosphodiesterase activity"/>
    <property type="evidence" value="ECO:0007669"/>
    <property type="project" value="UniProtKB-EC"/>
</dbReference>
<protein>
    <recommendedName>
        <fullName evidence="2">RNA 2',3'-cyclic phosphodiesterase</fullName>
        <shortName evidence="2">RNA 2',3'-CPDase</shortName>
        <ecNumber evidence="2">3.1.4.58</ecNumber>
    </recommendedName>
</protein>
<feature type="short sequence motif" description="HXTX 2" evidence="2">
    <location>
        <begin position="121"/>
        <end position="124"/>
    </location>
</feature>
<feature type="short sequence motif" description="HXTX 1" evidence="2">
    <location>
        <begin position="37"/>
        <end position="40"/>
    </location>
</feature>
<dbReference type="Pfam" id="PF13563">
    <property type="entry name" value="2_5_RNA_ligase2"/>
    <property type="match status" value="1"/>
</dbReference>
<dbReference type="InterPro" id="IPR004175">
    <property type="entry name" value="RNA_CPDase"/>
</dbReference>
<dbReference type="PANTHER" id="PTHR35561">
    <property type="entry name" value="RNA 2',3'-CYCLIC PHOSPHODIESTERASE"/>
    <property type="match status" value="1"/>
</dbReference>
<keyword evidence="4" id="KW-1185">Reference proteome</keyword>
<comment type="catalytic activity">
    <reaction evidence="2">
        <text>a 3'-end 2',3'-cyclophospho-ribonucleotide-RNA + H2O = a 3'-end 2'-phospho-ribonucleotide-RNA + H(+)</text>
        <dbReference type="Rhea" id="RHEA:11828"/>
        <dbReference type="Rhea" id="RHEA-COMP:10464"/>
        <dbReference type="Rhea" id="RHEA-COMP:17353"/>
        <dbReference type="ChEBI" id="CHEBI:15377"/>
        <dbReference type="ChEBI" id="CHEBI:15378"/>
        <dbReference type="ChEBI" id="CHEBI:83064"/>
        <dbReference type="ChEBI" id="CHEBI:173113"/>
        <dbReference type="EC" id="3.1.4.58"/>
    </reaction>
</comment>
<dbReference type="GO" id="GO:0004113">
    <property type="term" value="F:2',3'-cyclic-nucleotide 3'-phosphodiesterase activity"/>
    <property type="evidence" value="ECO:0007669"/>
    <property type="project" value="InterPro"/>
</dbReference>
<dbReference type="EMBL" id="WTYR01000001">
    <property type="protein sequence ID" value="MXP09835.1"/>
    <property type="molecule type" value="Genomic_DNA"/>
</dbReference>
<evidence type="ECO:0000256" key="1">
    <source>
        <dbReference type="ARBA" id="ARBA00022801"/>
    </source>
</evidence>
<gene>
    <name evidence="3" type="primary">thpR</name>
    <name evidence="3" type="ORF">GRI68_06550</name>
</gene>
<evidence type="ECO:0000256" key="2">
    <source>
        <dbReference type="HAMAP-Rule" id="MF_01940"/>
    </source>
</evidence>
<dbReference type="OrthoDB" id="9793819at2"/>
<proteinExistence type="inferred from homology"/>
<comment type="similarity">
    <text evidence="2">Belongs to the 2H phosphoesterase superfamily. ThpR family.</text>
</comment>
<dbReference type="PANTHER" id="PTHR35561:SF1">
    <property type="entry name" value="RNA 2',3'-CYCLIC PHOSPHODIESTERASE"/>
    <property type="match status" value="1"/>
</dbReference>
<dbReference type="EC" id="3.1.4.58" evidence="2"/>
<reference evidence="3 4" key="1">
    <citation type="submission" date="2019-12" db="EMBL/GenBank/DDBJ databases">
        <title>Genomic-based taxomic classification of the family Erythrobacteraceae.</title>
        <authorList>
            <person name="Xu L."/>
        </authorList>
    </citation>
    <scope>NUCLEOTIDE SEQUENCE [LARGE SCALE GENOMIC DNA]</scope>
    <source>
        <strain evidence="3 4">LMG 29519</strain>
    </source>
</reference>
<sequence>MHRLFVALRPPEPVRDALIDTMEGVEAARWQGDEQLHLTLRWVGEVDSDVANDLADALSSVRAPAFDLTVRGVGTFAKKGRAKAIWADIAPCEELAILQRRVERACRAAGLDPETRKFVPHVTLARLNTSTGPLDHWLAIQGRLGAPEWPVDGFVLYESHLGEGGSIYEPVMRYTLDK</sequence>
<dbReference type="HAMAP" id="MF_01940">
    <property type="entry name" value="RNA_CPDase"/>
    <property type="match status" value="1"/>
</dbReference>
<organism evidence="3 4">
    <name type="scientific">Alteriqipengyuania halimionae</name>
    <dbReference type="NCBI Taxonomy" id="1926630"/>
    <lineage>
        <taxon>Bacteria</taxon>
        <taxon>Pseudomonadati</taxon>
        <taxon>Pseudomonadota</taxon>
        <taxon>Alphaproteobacteria</taxon>
        <taxon>Sphingomonadales</taxon>
        <taxon>Erythrobacteraceae</taxon>
        <taxon>Alteriqipengyuania</taxon>
    </lineage>
</organism>
<dbReference type="InterPro" id="IPR009097">
    <property type="entry name" value="Cyclic_Pdiesterase"/>
</dbReference>
<feature type="active site" description="Proton donor" evidence="2">
    <location>
        <position position="37"/>
    </location>
</feature>
<dbReference type="Gene3D" id="3.90.1140.10">
    <property type="entry name" value="Cyclic phosphodiesterase"/>
    <property type="match status" value="1"/>
</dbReference>